<keyword evidence="1" id="KW-0472">Membrane</keyword>
<reference evidence="2 3" key="1">
    <citation type="journal article" date="2024" name="J Genomics">
        <title>Draft genome sequencing and assembly of Favolaschia claudopus CIRM-BRFM 2984 isolated from oak limbs.</title>
        <authorList>
            <person name="Navarro D."/>
            <person name="Drula E."/>
            <person name="Chaduli D."/>
            <person name="Cazenave R."/>
            <person name="Ahrendt S."/>
            <person name="Wang J."/>
            <person name="Lipzen A."/>
            <person name="Daum C."/>
            <person name="Barry K."/>
            <person name="Grigoriev I.V."/>
            <person name="Favel A."/>
            <person name="Rosso M.N."/>
            <person name="Martin F."/>
        </authorList>
    </citation>
    <scope>NUCLEOTIDE SEQUENCE [LARGE SCALE GENOMIC DNA]</scope>
    <source>
        <strain evidence="2 3">CIRM-BRFM 2984</strain>
    </source>
</reference>
<keyword evidence="3" id="KW-1185">Reference proteome</keyword>
<accession>A0AAW0BK89</accession>
<organism evidence="2 3">
    <name type="scientific">Favolaschia claudopus</name>
    <dbReference type="NCBI Taxonomy" id="2862362"/>
    <lineage>
        <taxon>Eukaryota</taxon>
        <taxon>Fungi</taxon>
        <taxon>Dikarya</taxon>
        <taxon>Basidiomycota</taxon>
        <taxon>Agaricomycotina</taxon>
        <taxon>Agaricomycetes</taxon>
        <taxon>Agaricomycetidae</taxon>
        <taxon>Agaricales</taxon>
        <taxon>Marasmiineae</taxon>
        <taxon>Mycenaceae</taxon>
        <taxon>Favolaschia</taxon>
    </lineage>
</organism>
<keyword evidence="1" id="KW-1133">Transmembrane helix</keyword>
<evidence type="ECO:0000313" key="3">
    <source>
        <dbReference type="Proteomes" id="UP001362999"/>
    </source>
</evidence>
<proteinExistence type="predicted"/>
<dbReference type="Proteomes" id="UP001362999">
    <property type="component" value="Unassembled WGS sequence"/>
</dbReference>
<comment type="caution">
    <text evidence="2">The sequence shown here is derived from an EMBL/GenBank/DDBJ whole genome shotgun (WGS) entry which is preliminary data.</text>
</comment>
<gene>
    <name evidence="2" type="ORF">R3P38DRAFT_983869</name>
</gene>
<evidence type="ECO:0000313" key="2">
    <source>
        <dbReference type="EMBL" id="KAK7026561.1"/>
    </source>
</evidence>
<feature type="transmembrane region" description="Helical" evidence="1">
    <location>
        <begin position="129"/>
        <end position="157"/>
    </location>
</feature>
<dbReference type="AlphaFoldDB" id="A0AAW0BK89"/>
<evidence type="ECO:0000256" key="1">
    <source>
        <dbReference type="SAM" id="Phobius"/>
    </source>
</evidence>
<dbReference type="EMBL" id="JAWWNJ010000031">
    <property type="protein sequence ID" value="KAK7026561.1"/>
    <property type="molecule type" value="Genomic_DNA"/>
</dbReference>
<name>A0AAW0BK89_9AGAR</name>
<protein>
    <submittedName>
        <fullName evidence="2">Uncharacterized protein</fullName>
    </submittedName>
</protein>
<feature type="transmembrane region" description="Helical" evidence="1">
    <location>
        <begin position="163"/>
        <end position="183"/>
    </location>
</feature>
<keyword evidence="1" id="KW-0812">Transmembrane</keyword>
<sequence>MQKEVNWRVTLDMPLRDAAGVLVVDLFMIDFIMLPQSRRSVSLKPCSFLLLQAAYPILKHRLRRSFSVLFLGVFAHNHKPSLDFVPTTTHSCLFPPSGLLGRYTFQIVGKPSREADTHQQSKAVILRPLCASLTGILVAGVNQSASGISALLVTIVLQNHFLAVSRSLGTMTALNPFVTFVMLSRV</sequence>